<proteinExistence type="predicted"/>
<dbReference type="InterPro" id="IPR017795">
    <property type="entry name" value="ABBA_NscD-like"/>
</dbReference>
<dbReference type="GeneID" id="87942499"/>
<sequence>MSKTALITPRGPVLSATCLDTGPEDVDFWSSYLVPRFHAYLSEAGSYTPEQQEAHLSCVRAAAVALGPKHPHPHVKSALTKNGSPIELSFNLSEDRLPTARFYIEPLGPETGTENDPFGESWAARGFSCLAAQMTSMDTSWYEHLDQAFRLKGQEEVDTAKSQSRPGMWLPKVFLGVDFKGADRMLKCGFCPLLKLSAIGAKWDRLADHNKFVLDAVRGLPVCGANMSAALDMLENYLVQDREHSAGAQGEGVDDGHKDASRMCQECAKANRPKPFFNLVSVDCADPSNGKGRVKLYTRTSCNAFACIRDAVTLGGRLTDEDTLEGLRRLRSVWHLLLNDPVSQHDDEYSRPVAVESHRQGIDINWEISDQLPAPQAKVYVPVSMFHENDLEANRNLSYTFRKLNWLDWAEGRYEKMLRQVFPEADFATSHINTWISYCYYKGRGSYMTMYHSPPW</sequence>
<dbReference type="KEGG" id="cdet:87942499"/>
<dbReference type="Pfam" id="PF11991">
    <property type="entry name" value="Trp_DMAT"/>
    <property type="match status" value="1"/>
</dbReference>
<dbReference type="PANTHER" id="PTHR40627:SF5">
    <property type="entry name" value="INDOLE PRENYLTRANSFERASE TDIB"/>
    <property type="match status" value="1"/>
</dbReference>
<reference evidence="3" key="1">
    <citation type="journal article" date="2023" name="bioRxiv">
        <title>Complete genome of the Medicago anthracnose fungus, Colletotrichum destructivum, reveals a mini-chromosome-like region within a core chromosome.</title>
        <authorList>
            <person name="Lapalu N."/>
            <person name="Simon A."/>
            <person name="Lu A."/>
            <person name="Plaumann P.-L."/>
            <person name="Amselem J."/>
            <person name="Pigne S."/>
            <person name="Auger A."/>
            <person name="Koch C."/>
            <person name="Dallery J.-F."/>
            <person name="O'Connell R.J."/>
        </authorList>
    </citation>
    <scope>NUCLEOTIDE SEQUENCE [LARGE SCALE GENOMIC DNA]</scope>
    <source>
        <strain evidence="3">CBS 520.97</strain>
    </source>
</reference>
<dbReference type="PANTHER" id="PTHR40627">
    <property type="entry name" value="INDOLE PRENYLTRANSFERASE TDIB-RELATED"/>
    <property type="match status" value="1"/>
</dbReference>
<name>A0AAX4IC66_9PEZI</name>
<dbReference type="GO" id="GO:0009820">
    <property type="term" value="P:alkaloid metabolic process"/>
    <property type="evidence" value="ECO:0007669"/>
    <property type="project" value="InterPro"/>
</dbReference>
<dbReference type="CDD" id="cd13929">
    <property type="entry name" value="PT-DMATS_CymD"/>
    <property type="match status" value="1"/>
</dbReference>
<dbReference type="AlphaFoldDB" id="A0AAX4IC66"/>
<gene>
    <name evidence="2" type="ORF">CDEST_05996</name>
</gene>
<accession>A0AAX4IC66</accession>
<dbReference type="GO" id="GO:0016765">
    <property type="term" value="F:transferase activity, transferring alkyl or aryl (other than methyl) groups"/>
    <property type="evidence" value="ECO:0007669"/>
    <property type="project" value="InterPro"/>
</dbReference>
<keyword evidence="1" id="KW-0808">Transferase</keyword>
<evidence type="ECO:0000256" key="1">
    <source>
        <dbReference type="ARBA" id="ARBA00022679"/>
    </source>
</evidence>
<evidence type="ECO:0000313" key="3">
    <source>
        <dbReference type="Proteomes" id="UP001322277"/>
    </source>
</evidence>
<evidence type="ECO:0000313" key="2">
    <source>
        <dbReference type="EMBL" id="WQF80982.1"/>
    </source>
</evidence>
<organism evidence="2 3">
    <name type="scientific">Colletotrichum destructivum</name>
    <dbReference type="NCBI Taxonomy" id="34406"/>
    <lineage>
        <taxon>Eukaryota</taxon>
        <taxon>Fungi</taxon>
        <taxon>Dikarya</taxon>
        <taxon>Ascomycota</taxon>
        <taxon>Pezizomycotina</taxon>
        <taxon>Sordariomycetes</taxon>
        <taxon>Hypocreomycetidae</taxon>
        <taxon>Glomerellales</taxon>
        <taxon>Glomerellaceae</taxon>
        <taxon>Colletotrichum</taxon>
        <taxon>Colletotrichum destructivum species complex</taxon>
    </lineage>
</organism>
<protein>
    <submittedName>
        <fullName evidence="2">Aromatic prenyltransferase, DMATS-type</fullName>
    </submittedName>
</protein>
<dbReference type="Proteomes" id="UP001322277">
    <property type="component" value="Chromosome 4"/>
</dbReference>
<keyword evidence="3" id="KW-1185">Reference proteome</keyword>
<dbReference type="RefSeq" id="XP_062778206.1">
    <property type="nucleotide sequence ID" value="XM_062922155.1"/>
</dbReference>
<dbReference type="EMBL" id="CP137308">
    <property type="protein sequence ID" value="WQF80982.1"/>
    <property type="molecule type" value="Genomic_DNA"/>
</dbReference>